<proteinExistence type="predicted"/>
<dbReference type="GO" id="GO:0003677">
    <property type="term" value="F:DNA binding"/>
    <property type="evidence" value="ECO:0007669"/>
    <property type="project" value="UniProtKB-KW"/>
</dbReference>
<dbReference type="InterPro" id="IPR036388">
    <property type="entry name" value="WH-like_DNA-bd_sf"/>
</dbReference>
<dbReference type="InterPro" id="IPR000835">
    <property type="entry name" value="HTH_MarR-typ"/>
</dbReference>
<organism evidence="5 6">
    <name type="scientific">Streptococcus urinalis 2285-97</name>
    <dbReference type="NCBI Taxonomy" id="764291"/>
    <lineage>
        <taxon>Bacteria</taxon>
        <taxon>Bacillati</taxon>
        <taxon>Bacillota</taxon>
        <taxon>Bacilli</taxon>
        <taxon>Lactobacillales</taxon>
        <taxon>Streptococcaceae</taxon>
        <taxon>Streptococcus</taxon>
    </lineage>
</organism>
<evidence type="ECO:0000259" key="4">
    <source>
        <dbReference type="PROSITE" id="PS50995"/>
    </source>
</evidence>
<keyword evidence="3" id="KW-0804">Transcription</keyword>
<comment type="caution">
    <text evidence="5">The sequence shown here is derived from an EMBL/GenBank/DDBJ whole genome shotgun (WGS) entry which is preliminary data.</text>
</comment>
<keyword evidence="6" id="KW-1185">Reference proteome</keyword>
<dbReference type="PROSITE" id="PS50995">
    <property type="entry name" value="HTH_MARR_2"/>
    <property type="match status" value="1"/>
</dbReference>
<feature type="domain" description="HTH marR-type" evidence="4">
    <location>
        <begin position="3"/>
        <end position="137"/>
    </location>
</feature>
<gene>
    <name evidence="5" type="ORF">STRUR_0546</name>
</gene>
<dbReference type="PANTHER" id="PTHR42756:SF1">
    <property type="entry name" value="TRANSCRIPTIONAL REPRESSOR OF EMRAB OPERON"/>
    <property type="match status" value="1"/>
</dbReference>
<dbReference type="RefSeq" id="WP_006739695.1">
    <property type="nucleotide sequence ID" value="NZ_AEUZ02000001.1"/>
</dbReference>
<dbReference type="PANTHER" id="PTHR42756">
    <property type="entry name" value="TRANSCRIPTIONAL REGULATOR, MARR"/>
    <property type="match status" value="1"/>
</dbReference>
<dbReference type="SMART" id="SM00347">
    <property type="entry name" value="HTH_MARR"/>
    <property type="match status" value="1"/>
</dbReference>
<name>G5KD27_9STRE</name>
<dbReference type="Pfam" id="PF01047">
    <property type="entry name" value="MarR"/>
    <property type="match status" value="1"/>
</dbReference>
<evidence type="ECO:0000313" key="5">
    <source>
        <dbReference type="EMBL" id="EHJ56959.1"/>
    </source>
</evidence>
<keyword evidence="1" id="KW-0805">Transcription regulation</keyword>
<protein>
    <submittedName>
        <fullName evidence="5">B-block binding subunit of TFIIIC</fullName>
    </submittedName>
</protein>
<dbReference type="Gene3D" id="1.10.10.10">
    <property type="entry name" value="Winged helix-like DNA-binding domain superfamily/Winged helix DNA-binding domain"/>
    <property type="match status" value="1"/>
</dbReference>
<dbReference type="STRING" id="764291.STRUR_0546"/>
<dbReference type="AlphaFoldDB" id="G5KD27"/>
<dbReference type="PRINTS" id="PR00598">
    <property type="entry name" value="HTHMARR"/>
</dbReference>
<accession>G5KD27</accession>
<dbReference type="GO" id="GO:0003700">
    <property type="term" value="F:DNA-binding transcription factor activity"/>
    <property type="evidence" value="ECO:0007669"/>
    <property type="project" value="InterPro"/>
</dbReference>
<sequence length="151" mass="17673">METHKIGILIKMASVEFEKDAATILKHYDLTPSQFKILRYVNHFKEKKIRQIDIEHTFNMSNPTVTGILQNLEKKEYIKRLPNPEDKRSKVIILSQKLKDQKLNFERISQEINNTFTKNLDSEQSQLLADLLHELLDGRQKCPIKGLNNSK</sequence>
<evidence type="ECO:0000313" key="6">
    <source>
        <dbReference type="Proteomes" id="UP000005388"/>
    </source>
</evidence>
<dbReference type="eggNOG" id="COG1846">
    <property type="taxonomic scope" value="Bacteria"/>
</dbReference>
<dbReference type="EMBL" id="AEUZ02000001">
    <property type="protein sequence ID" value="EHJ56959.1"/>
    <property type="molecule type" value="Genomic_DNA"/>
</dbReference>
<reference evidence="5 6" key="1">
    <citation type="journal article" date="2014" name="Int. J. Syst. Evol. Microbiol.">
        <title>Phylogenomics and the dynamic genome evolution of the genus Streptococcus.</title>
        <authorList>
            <consortium name="The Broad Institute Genome Sequencing Platform"/>
            <person name="Richards V.P."/>
            <person name="Palmer S.R."/>
            <person name="Pavinski Bitar P.D."/>
            <person name="Qin X."/>
            <person name="Weinstock G.M."/>
            <person name="Highlander S.K."/>
            <person name="Town C.D."/>
            <person name="Burne R.A."/>
            <person name="Stanhope M.J."/>
        </authorList>
    </citation>
    <scope>NUCLEOTIDE SEQUENCE [LARGE SCALE GENOMIC DNA]</scope>
    <source>
        <strain evidence="5 6">2285-97</strain>
    </source>
</reference>
<evidence type="ECO:0000256" key="2">
    <source>
        <dbReference type="ARBA" id="ARBA00023125"/>
    </source>
</evidence>
<dbReference type="Proteomes" id="UP000005388">
    <property type="component" value="Unassembled WGS sequence"/>
</dbReference>
<dbReference type="InterPro" id="IPR036390">
    <property type="entry name" value="WH_DNA-bd_sf"/>
</dbReference>
<keyword evidence="2" id="KW-0238">DNA-binding</keyword>
<dbReference type="SUPFAM" id="SSF46785">
    <property type="entry name" value="Winged helix' DNA-binding domain"/>
    <property type="match status" value="1"/>
</dbReference>
<evidence type="ECO:0000256" key="1">
    <source>
        <dbReference type="ARBA" id="ARBA00023015"/>
    </source>
</evidence>
<evidence type="ECO:0000256" key="3">
    <source>
        <dbReference type="ARBA" id="ARBA00023163"/>
    </source>
</evidence>